<comment type="similarity">
    <text evidence="1">Belongs to the GMC oxidoreductase family.</text>
</comment>
<dbReference type="GO" id="GO:0050660">
    <property type="term" value="F:flavin adenine dinucleotide binding"/>
    <property type="evidence" value="ECO:0007669"/>
    <property type="project" value="InterPro"/>
</dbReference>
<dbReference type="PANTHER" id="PTHR11552:SF78">
    <property type="entry name" value="GLUCOSE-METHANOL-CHOLINE OXIDOREDUCTASE N-TERMINAL DOMAIN-CONTAINING PROTEIN"/>
    <property type="match status" value="1"/>
</dbReference>
<dbReference type="InterPro" id="IPR036188">
    <property type="entry name" value="FAD/NAD-bd_sf"/>
</dbReference>
<protein>
    <submittedName>
        <fullName evidence="4">GMC oxidoreductase-domain-containing protein</fullName>
    </submittedName>
</protein>
<feature type="binding site" evidence="2">
    <location>
        <position position="235"/>
    </location>
    <ligand>
        <name>FAD</name>
        <dbReference type="ChEBI" id="CHEBI:57692"/>
    </ligand>
</feature>
<dbReference type="PIRSF" id="PIRSF000137">
    <property type="entry name" value="Alcohol_oxidase"/>
    <property type="match status" value="1"/>
</dbReference>
<dbReference type="Gene3D" id="3.30.560.10">
    <property type="entry name" value="Glucose Oxidase, domain 3"/>
    <property type="match status" value="2"/>
</dbReference>
<accession>A0AAN6Y3D3</accession>
<keyword evidence="2" id="KW-0274">FAD</keyword>
<evidence type="ECO:0000256" key="2">
    <source>
        <dbReference type="PIRSR" id="PIRSR000137-2"/>
    </source>
</evidence>
<dbReference type="GO" id="GO:0016614">
    <property type="term" value="F:oxidoreductase activity, acting on CH-OH group of donors"/>
    <property type="evidence" value="ECO:0007669"/>
    <property type="project" value="InterPro"/>
</dbReference>
<keyword evidence="5" id="KW-1185">Reference proteome</keyword>
<dbReference type="Gene3D" id="3.50.50.60">
    <property type="entry name" value="FAD/NAD(P)-binding domain"/>
    <property type="match status" value="2"/>
</dbReference>
<proteinExistence type="inferred from homology"/>
<comment type="cofactor">
    <cofactor evidence="2">
        <name>FAD</name>
        <dbReference type="ChEBI" id="CHEBI:57692"/>
    </cofactor>
</comment>
<feature type="domain" description="Glucose-methanol-choline oxidoreductase N-terminal" evidence="3">
    <location>
        <begin position="284"/>
        <end position="298"/>
    </location>
</feature>
<dbReference type="PROSITE" id="PS51257">
    <property type="entry name" value="PROKAR_LIPOPROTEIN"/>
    <property type="match status" value="1"/>
</dbReference>
<dbReference type="AlphaFoldDB" id="A0AAN6Y3D3"/>
<feature type="binding site" evidence="2">
    <location>
        <begin position="587"/>
        <end position="588"/>
    </location>
    <ligand>
        <name>FAD</name>
        <dbReference type="ChEBI" id="CHEBI:57692"/>
    </ligand>
</feature>
<evidence type="ECO:0000256" key="1">
    <source>
        <dbReference type="ARBA" id="ARBA00010790"/>
    </source>
</evidence>
<dbReference type="Pfam" id="PF05199">
    <property type="entry name" value="GMC_oxred_C"/>
    <property type="match status" value="1"/>
</dbReference>
<sequence>MGLYKQLPDHLAEVDIIIAGGGTAGCIVAGRLAAADPNLTILVIEWGRDNHNDPLVVNPAFWKFLFPPAAKSSIFYMGNKAPQLADRVPIVPAGGLLGGGSSINVQMYTRAQRSDFDSWNTPGWSTEDLIPYLKKLETYHGPGSPSVHGYNGPVHISDGGFRSKIIMDDMLQAASSLGYPEIVDLQDLDSNNGYQRWLRNNSPEGKRQDTAHTYLHPLLQDGNHPNLHVLVEHKVVRVILDDDENQAKGVEFIPNPDFITEIPAPAPGIPRKVTARKIIILSAGACGTPGILERSGVGNPEILTKAGVEKVRVDLAGVGHDYQDHHLTVATYKTCLGEEDTPDKLYAGVVTPEALIEQENPMRRWNAVDIAAKIRPTEEEVSALGEEFEKAWERDFKGNENKPMMLSAVLAGLVNIPSTSVPEGRYLSIVNYTAYPYSRGYIHITSAAEDMTAPLDFNVGFFTDEKDLDIKKLVWAYKKTREVMRRTKLYRGEVAAGHPEFPEGSQAACLDLPVDKSLAEHLRTQKQGLEMNGKMNGHAVHPGPNGSANTVTERSQEEIIQIQNLVYSKEDDEAIEEWLRKTVATTWHSLGTCKMAPREKKGVVDDKLNVYGTRGLKIVDLSIVPENVGGNTCNTAMMIGERGADIIAKEVLGRELSFKGELV</sequence>
<dbReference type="SUPFAM" id="SSF51905">
    <property type="entry name" value="FAD/NAD(P)-binding domain"/>
    <property type="match status" value="1"/>
</dbReference>
<evidence type="ECO:0000313" key="4">
    <source>
        <dbReference type="EMBL" id="KAK4211453.1"/>
    </source>
</evidence>
<dbReference type="Pfam" id="PF00732">
    <property type="entry name" value="GMC_oxred_N"/>
    <property type="match status" value="1"/>
</dbReference>
<reference evidence="4" key="2">
    <citation type="submission" date="2023-05" db="EMBL/GenBank/DDBJ databases">
        <authorList>
            <consortium name="Lawrence Berkeley National Laboratory"/>
            <person name="Steindorff A."/>
            <person name="Hensen N."/>
            <person name="Bonometti L."/>
            <person name="Westerberg I."/>
            <person name="Brannstrom I.O."/>
            <person name="Guillou S."/>
            <person name="Cros-Aarteil S."/>
            <person name="Calhoun S."/>
            <person name="Haridas S."/>
            <person name="Kuo A."/>
            <person name="Mondo S."/>
            <person name="Pangilinan J."/>
            <person name="Riley R."/>
            <person name="Labutti K."/>
            <person name="Andreopoulos B."/>
            <person name="Lipzen A."/>
            <person name="Chen C."/>
            <person name="Yanf M."/>
            <person name="Daum C."/>
            <person name="Ng V."/>
            <person name="Clum A."/>
            <person name="Ohm R."/>
            <person name="Martin F."/>
            <person name="Silar P."/>
            <person name="Natvig D."/>
            <person name="Lalanne C."/>
            <person name="Gautier V."/>
            <person name="Ament-Velasquez S.L."/>
            <person name="Kruys A."/>
            <person name="Hutchinson M.I."/>
            <person name="Powell A.J."/>
            <person name="Barry K."/>
            <person name="Miller A.N."/>
            <person name="Grigoriev I.V."/>
            <person name="Debuchy R."/>
            <person name="Gladieux P."/>
            <person name="Thoren M.H."/>
            <person name="Johannesson H."/>
        </authorList>
    </citation>
    <scope>NUCLEOTIDE SEQUENCE</scope>
    <source>
        <strain evidence="4">PSN293</strain>
    </source>
</reference>
<reference evidence="4" key="1">
    <citation type="journal article" date="2023" name="Mol. Phylogenet. Evol.">
        <title>Genome-scale phylogeny and comparative genomics of the fungal order Sordariales.</title>
        <authorList>
            <person name="Hensen N."/>
            <person name="Bonometti L."/>
            <person name="Westerberg I."/>
            <person name="Brannstrom I.O."/>
            <person name="Guillou S."/>
            <person name="Cros-Aarteil S."/>
            <person name="Calhoun S."/>
            <person name="Haridas S."/>
            <person name="Kuo A."/>
            <person name="Mondo S."/>
            <person name="Pangilinan J."/>
            <person name="Riley R."/>
            <person name="LaButti K."/>
            <person name="Andreopoulos B."/>
            <person name="Lipzen A."/>
            <person name="Chen C."/>
            <person name="Yan M."/>
            <person name="Daum C."/>
            <person name="Ng V."/>
            <person name="Clum A."/>
            <person name="Steindorff A."/>
            <person name="Ohm R.A."/>
            <person name="Martin F."/>
            <person name="Silar P."/>
            <person name="Natvig D.O."/>
            <person name="Lalanne C."/>
            <person name="Gautier V."/>
            <person name="Ament-Velasquez S.L."/>
            <person name="Kruys A."/>
            <person name="Hutchinson M.I."/>
            <person name="Powell A.J."/>
            <person name="Barry K."/>
            <person name="Miller A.N."/>
            <person name="Grigoriev I.V."/>
            <person name="Debuchy R."/>
            <person name="Gladieux P."/>
            <person name="Hiltunen Thoren M."/>
            <person name="Johannesson H."/>
        </authorList>
    </citation>
    <scope>NUCLEOTIDE SEQUENCE</scope>
    <source>
        <strain evidence="4">PSN293</strain>
    </source>
</reference>
<dbReference type="PANTHER" id="PTHR11552">
    <property type="entry name" value="GLUCOSE-METHANOL-CHOLINE GMC OXIDOREDUCTASE"/>
    <property type="match status" value="1"/>
</dbReference>
<organism evidence="4 5">
    <name type="scientific">Rhypophila decipiens</name>
    <dbReference type="NCBI Taxonomy" id="261697"/>
    <lineage>
        <taxon>Eukaryota</taxon>
        <taxon>Fungi</taxon>
        <taxon>Dikarya</taxon>
        <taxon>Ascomycota</taxon>
        <taxon>Pezizomycotina</taxon>
        <taxon>Sordariomycetes</taxon>
        <taxon>Sordariomycetidae</taxon>
        <taxon>Sordariales</taxon>
        <taxon>Naviculisporaceae</taxon>
        <taxon>Rhypophila</taxon>
    </lineage>
</organism>
<dbReference type="InterPro" id="IPR000172">
    <property type="entry name" value="GMC_OxRdtase_N"/>
</dbReference>
<dbReference type="InterPro" id="IPR007867">
    <property type="entry name" value="GMC_OxRtase_C"/>
</dbReference>
<dbReference type="InterPro" id="IPR012132">
    <property type="entry name" value="GMC_OxRdtase"/>
</dbReference>
<dbReference type="Proteomes" id="UP001301769">
    <property type="component" value="Unassembled WGS sequence"/>
</dbReference>
<gene>
    <name evidence="4" type="ORF">QBC37DRAFT_426842</name>
</gene>
<dbReference type="EMBL" id="MU858148">
    <property type="protein sequence ID" value="KAK4211453.1"/>
    <property type="molecule type" value="Genomic_DNA"/>
</dbReference>
<comment type="caution">
    <text evidence="4">The sequence shown here is derived from an EMBL/GenBank/DDBJ whole genome shotgun (WGS) entry which is preliminary data.</text>
</comment>
<dbReference type="SUPFAM" id="SSF54373">
    <property type="entry name" value="FAD-linked reductases, C-terminal domain"/>
    <property type="match status" value="1"/>
</dbReference>
<evidence type="ECO:0000259" key="3">
    <source>
        <dbReference type="PROSITE" id="PS00624"/>
    </source>
</evidence>
<dbReference type="PROSITE" id="PS00624">
    <property type="entry name" value="GMC_OXRED_2"/>
    <property type="match status" value="1"/>
</dbReference>
<name>A0AAN6Y3D3_9PEZI</name>
<keyword evidence="2" id="KW-0285">Flavoprotein</keyword>
<evidence type="ECO:0000313" key="5">
    <source>
        <dbReference type="Proteomes" id="UP001301769"/>
    </source>
</evidence>